<proteinExistence type="predicted"/>
<sequence>MVSEGLPNQLGTWRLQDSLRRCQYHLFTCRRHPDILRRCQRVLMTGEAPAGDSQTVCDGASFQEQ</sequence>
<organism evidence="1 2">
    <name type="scientific">Dreissena polymorpha</name>
    <name type="common">Zebra mussel</name>
    <name type="synonym">Mytilus polymorpha</name>
    <dbReference type="NCBI Taxonomy" id="45954"/>
    <lineage>
        <taxon>Eukaryota</taxon>
        <taxon>Metazoa</taxon>
        <taxon>Spiralia</taxon>
        <taxon>Lophotrochozoa</taxon>
        <taxon>Mollusca</taxon>
        <taxon>Bivalvia</taxon>
        <taxon>Autobranchia</taxon>
        <taxon>Heteroconchia</taxon>
        <taxon>Euheterodonta</taxon>
        <taxon>Imparidentia</taxon>
        <taxon>Neoheterodontei</taxon>
        <taxon>Myida</taxon>
        <taxon>Dreissenoidea</taxon>
        <taxon>Dreissenidae</taxon>
        <taxon>Dreissena</taxon>
    </lineage>
</organism>
<reference evidence="1" key="1">
    <citation type="journal article" date="2019" name="bioRxiv">
        <title>The Genome of the Zebra Mussel, Dreissena polymorpha: A Resource for Invasive Species Research.</title>
        <authorList>
            <person name="McCartney M.A."/>
            <person name="Auch B."/>
            <person name="Kono T."/>
            <person name="Mallez S."/>
            <person name="Zhang Y."/>
            <person name="Obille A."/>
            <person name="Becker A."/>
            <person name="Abrahante J.E."/>
            <person name="Garbe J."/>
            <person name="Badalamenti J.P."/>
            <person name="Herman A."/>
            <person name="Mangelson H."/>
            <person name="Liachko I."/>
            <person name="Sullivan S."/>
            <person name="Sone E.D."/>
            <person name="Koren S."/>
            <person name="Silverstein K.A.T."/>
            <person name="Beckman K.B."/>
            <person name="Gohl D.M."/>
        </authorList>
    </citation>
    <scope>NUCLEOTIDE SEQUENCE</scope>
    <source>
        <strain evidence="1">Duluth1</strain>
        <tissue evidence="1">Whole animal</tissue>
    </source>
</reference>
<dbReference type="AlphaFoldDB" id="A0A9D4H1Q6"/>
<evidence type="ECO:0000313" key="2">
    <source>
        <dbReference type="Proteomes" id="UP000828390"/>
    </source>
</evidence>
<evidence type="ECO:0000313" key="1">
    <source>
        <dbReference type="EMBL" id="KAH3823772.1"/>
    </source>
</evidence>
<gene>
    <name evidence="1" type="ORF">DPMN_125594</name>
</gene>
<reference evidence="1" key="2">
    <citation type="submission" date="2020-11" db="EMBL/GenBank/DDBJ databases">
        <authorList>
            <person name="McCartney M.A."/>
            <person name="Auch B."/>
            <person name="Kono T."/>
            <person name="Mallez S."/>
            <person name="Becker A."/>
            <person name="Gohl D.M."/>
            <person name="Silverstein K.A.T."/>
            <person name="Koren S."/>
            <person name="Bechman K.B."/>
            <person name="Herman A."/>
            <person name="Abrahante J.E."/>
            <person name="Garbe J."/>
        </authorList>
    </citation>
    <scope>NUCLEOTIDE SEQUENCE</scope>
    <source>
        <strain evidence="1">Duluth1</strain>
        <tissue evidence="1">Whole animal</tissue>
    </source>
</reference>
<comment type="caution">
    <text evidence="1">The sequence shown here is derived from an EMBL/GenBank/DDBJ whole genome shotgun (WGS) entry which is preliminary data.</text>
</comment>
<name>A0A9D4H1Q6_DREPO</name>
<keyword evidence="2" id="KW-1185">Reference proteome</keyword>
<dbReference type="EMBL" id="JAIWYP010000005">
    <property type="protein sequence ID" value="KAH3823772.1"/>
    <property type="molecule type" value="Genomic_DNA"/>
</dbReference>
<accession>A0A9D4H1Q6</accession>
<dbReference type="Proteomes" id="UP000828390">
    <property type="component" value="Unassembled WGS sequence"/>
</dbReference>
<protein>
    <submittedName>
        <fullName evidence="1">Uncharacterized protein</fullName>
    </submittedName>
</protein>